<dbReference type="InterPro" id="IPR050736">
    <property type="entry name" value="Sensor_HK_Regulatory"/>
</dbReference>
<reference evidence="13 14" key="1">
    <citation type="submission" date="2018-10" db="EMBL/GenBank/DDBJ databases">
        <title>Kocuria tytouropygialis sp. nov., isolated from the uropygial gland of an American barn owl (Tyto furcata).</title>
        <authorList>
            <person name="Braun M.S."/>
            <person name="Wang E."/>
            <person name="Zimmermann S."/>
            <person name="Wagner H."/>
            <person name="Wink M."/>
        </authorList>
    </citation>
    <scope>NUCLEOTIDE SEQUENCE [LARGE SCALE GENOMIC DNA]</scope>
    <source>
        <strain evidence="13 14">442</strain>
    </source>
</reference>
<dbReference type="SMART" id="SM00388">
    <property type="entry name" value="HisKA"/>
    <property type="match status" value="1"/>
</dbReference>
<dbReference type="SUPFAM" id="SSF55874">
    <property type="entry name" value="ATPase domain of HSP90 chaperone/DNA topoisomerase II/histidine kinase"/>
    <property type="match status" value="1"/>
</dbReference>
<dbReference type="InterPro" id="IPR005467">
    <property type="entry name" value="His_kinase_dom"/>
</dbReference>
<dbReference type="InterPro" id="IPR036097">
    <property type="entry name" value="HisK_dim/P_sf"/>
</dbReference>
<evidence type="ECO:0000313" key="14">
    <source>
        <dbReference type="Proteomes" id="UP000249516"/>
    </source>
</evidence>
<evidence type="ECO:0000256" key="2">
    <source>
        <dbReference type="ARBA" id="ARBA00001968"/>
    </source>
</evidence>
<evidence type="ECO:0000313" key="13">
    <source>
        <dbReference type="EMBL" id="RKQ35222.1"/>
    </source>
</evidence>
<dbReference type="GO" id="GO:0005509">
    <property type="term" value="F:calcium ion binding"/>
    <property type="evidence" value="ECO:0007669"/>
    <property type="project" value="UniProtKB-ARBA"/>
</dbReference>
<dbReference type="FunFam" id="3.30.565.10:FF:000006">
    <property type="entry name" value="Sensor histidine kinase WalK"/>
    <property type="match status" value="1"/>
</dbReference>
<keyword evidence="7 13" id="KW-0418">Kinase</keyword>
<evidence type="ECO:0000259" key="12">
    <source>
        <dbReference type="PROSITE" id="PS50109"/>
    </source>
</evidence>
<dbReference type="PANTHER" id="PTHR43711">
    <property type="entry name" value="TWO-COMPONENT HISTIDINE KINASE"/>
    <property type="match status" value="1"/>
</dbReference>
<dbReference type="SUPFAM" id="SSF47384">
    <property type="entry name" value="Homodimeric domain of signal transducing histidine kinase"/>
    <property type="match status" value="1"/>
</dbReference>
<proteinExistence type="predicted"/>
<evidence type="ECO:0000256" key="8">
    <source>
        <dbReference type="ARBA" id="ARBA00023012"/>
    </source>
</evidence>
<keyword evidence="11" id="KW-0812">Transmembrane</keyword>
<evidence type="ECO:0000256" key="9">
    <source>
        <dbReference type="ARBA" id="ARBA00023136"/>
    </source>
</evidence>
<keyword evidence="9 11" id="KW-0472">Membrane</keyword>
<dbReference type="EMBL" id="PNJG02000002">
    <property type="protein sequence ID" value="RKQ35222.1"/>
    <property type="molecule type" value="Genomic_DNA"/>
</dbReference>
<dbReference type="Gene3D" id="3.30.565.10">
    <property type="entry name" value="Histidine kinase-like ATPase, C-terminal domain"/>
    <property type="match status" value="1"/>
</dbReference>
<feature type="transmembrane region" description="Helical" evidence="11">
    <location>
        <begin position="185"/>
        <end position="207"/>
    </location>
</feature>
<dbReference type="GO" id="GO:0000155">
    <property type="term" value="F:phosphorelay sensor kinase activity"/>
    <property type="evidence" value="ECO:0007669"/>
    <property type="project" value="InterPro"/>
</dbReference>
<dbReference type="PRINTS" id="PR00344">
    <property type="entry name" value="BCTRLSENSOR"/>
</dbReference>
<comment type="subcellular location">
    <subcellularLocation>
        <location evidence="3">Cell membrane</location>
    </subcellularLocation>
</comment>
<evidence type="ECO:0000256" key="11">
    <source>
        <dbReference type="SAM" id="Phobius"/>
    </source>
</evidence>
<keyword evidence="11" id="KW-1133">Transmembrane helix</keyword>
<dbReference type="RefSeq" id="WP_121031135.1">
    <property type="nucleotide sequence ID" value="NZ_PNJG02000002.1"/>
</dbReference>
<dbReference type="InterPro" id="IPR004358">
    <property type="entry name" value="Sig_transdc_His_kin-like_C"/>
</dbReference>
<name>A0A495A7C9_9MICC</name>
<keyword evidence="14" id="KW-1185">Reference proteome</keyword>
<gene>
    <name evidence="13" type="ORF">C1C97_008240</name>
</gene>
<protein>
    <recommendedName>
        <fullName evidence="4">histidine kinase</fullName>
        <ecNumber evidence="4">2.7.13.3</ecNumber>
    </recommendedName>
</protein>
<dbReference type="Gene3D" id="1.10.287.130">
    <property type="match status" value="1"/>
</dbReference>
<dbReference type="Proteomes" id="UP000249516">
    <property type="component" value="Unassembled WGS sequence"/>
</dbReference>
<evidence type="ECO:0000256" key="10">
    <source>
        <dbReference type="SAM" id="MobiDB-lite"/>
    </source>
</evidence>
<dbReference type="FunFam" id="1.10.287.130:FF:000001">
    <property type="entry name" value="Two-component sensor histidine kinase"/>
    <property type="match status" value="1"/>
</dbReference>
<dbReference type="InterPro" id="IPR036890">
    <property type="entry name" value="HATPase_C_sf"/>
</dbReference>
<evidence type="ECO:0000256" key="1">
    <source>
        <dbReference type="ARBA" id="ARBA00000085"/>
    </source>
</evidence>
<dbReference type="OrthoDB" id="9757990at2"/>
<dbReference type="EC" id="2.7.13.3" evidence="4"/>
<comment type="catalytic activity">
    <reaction evidence="1">
        <text>ATP + protein L-histidine = ADP + protein N-phospho-L-histidine.</text>
        <dbReference type="EC" id="2.7.13.3"/>
    </reaction>
</comment>
<evidence type="ECO:0000256" key="4">
    <source>
        <dbReference type="ARBA" id="ARBA00012438"/>
    </source>
</evidence>
<dbReference type="SMART" id="SM00387">
    <property type="entry name" value="HATPase_c"/>
    <property type="match status" value="1"/>
</dbReference>
<dbReference type="InterPro" id="IPR003661">
    <property type="entry name" value="HisK_dim/P_dom"/>
</dbReference>
<keyword evidence="6" id="KW-0808">Transferase</keyword>
<feature type="domain" description="Histidine kinase" evidence="12">
    <location>
        <begin position="287"/>
        <end position="509"/>
    </location>
</feature>
<dbReference type="PANTHER" id="PTHR43711:SF1">
    <property type="entry name" value="HISTIDINE KINASE 1"/>
    <property type="match status" value="1"/>
</dbReference>
<comment type="cofactor">
    <cofactor evidence="2">
        <name>a divalent metal cation</name>
        <dbReference type="ChEBI" id="CHEBI:60240"/>
    </cofactor>
</comment>
<dbReference type="Pfam" id="PF02518">
    <property type="entry name" value="HATPase_c"/>
    <property type="match status" value="1"/>
</dbReference>
<comment type="caution">
    <text evidence="13">The sequence shown here is derived from an EMBL/GenBank/DDBJ whole genome shotgun (WGS) entry which is preliminary data.</text>
</comment>
<dbReference type="CDD" id="cd00082">
    <property type="entry name" value="HisKA"/>
    <property type="match status" value="1"/>
</dbReference>
<evidence type="ECO:0000256" key="3">
    <source>
        <dbReference type="ARBA" id="ARBA00004236"/>
    </source>
</evidence>
<evidence type="ECO:0000256" key="6">
    <source>
        <dbReference type="ARBA" id="ARBA00022679"/>
    </source>
</evidence>
<dbReference type="Pfam" id="PF00512">
    <property type="entry name" value="HisKA"/>
    <property type="match status" value="1"/>
</dbReference>
<organism evidence="13 14">
    <name type="scientific">Kocuria tytonis</name>
    <dbReference type="NCBI Taxonomy" id="2054280"/>
    <lineage>
        <taxon>Bacteria</taxon>
        <taxon>Bacillati</taxon>
        <taxon>Actinomycetota</taxon>
        <taxon>Actinomycetes</taxon>
        <taxon>Micrococcales</taxon>
        <taxon>Micrococcaceae</taxon>
        <taxon>Kocuria</taxon>
    </lineage>
</organism>
<dbReference type="GO" id="GO:0005886">
    <property type="term" value="C:plasma membrane"/>
    <property type="evidence" value="ECO:0007669"/>
    <property type="project" value="UniProtKB-SubCell"/>
</dbReference>
<feature type="region of interest" description="Disordered" evidence="10">
    <location>
        <begin position="134"/>
        <end position="154"/>
    </location>
</feature>
<feature type="compositionally biased region" description="Basic and acidic residues" evidence="10">
    <location>
        <begin position="137"/>
        <end position="147"/>
    </location>
</feature>
<evidence type="ECO:0000256" key="5">
    <source>
        <dbReference type="ARBA" id="ARBA00022553"/>
    </source>
</evidence>
<keyword evidence="8" id="KW-0902">Two-component regulatory system</keyword>
<dbReference type="PROSITE" id="PS50109">
    <property type="entry name" value="HIS_KIN"/>
    <property type="match status" value="1"/>
</dbReference>
<accession>A0A495A7C9</accession>
<dbReference type="InterPro" id="IPR003594">
    <property type="entry name" value="HATPase_dom"/>
</dbReference>
<dbReference type="AlphaFoldDB" id="A0A495A7C9"/>
<keyword evidence="5" id="KW-0597">Phosphoprotein</keyword>
<sequence>MSARFPALTRALDRVRHRGVRAILLQVLALLCLVLLFTGATALWGLHTVQLNVATTRTTITPLVDATHQVEATLLRAQTAARGYAVSGDRTFAREYAEATADLTAARDVLGEVAAGRLPQLRSLNESVDTWLGLTREPGRDTPRRSLDLPTTTSAMDRALGTLEDVRADASRLREQRRADLNRSMTLAAAAVVTAAMLSIAVAFLALGRADRALGAPLLALQCTVARQRAGDHDAVAETSHGALEVVGLAASFNAFTREARDVVEQRERTLEQLTELNRQKSVFVSTTNHELRTPLTSISGYVEMLQDGDFGSVGPEQARVLEVVRRNTERLRLLIEDLLLINKLDQDQENRSARHRVMDLAECVSGVVTNLVPQAAAGEVTVHVDTDASWPVFGDRDRLERAVTNVVGNAIKFTPPHGAVSLTLKGTPDGTGVRLTCTDTGMGIPEKEVGSLFTSFTRASNATAQQVPGTGLGLVIMRTIVEQHGGSVALESVEGEGTTVTLDLPLATQQDEPVQRVVDADAPCYSPE</sequence>
<evidence type="ECO:0000256" key="7">
    <source>
        <dbReference type="ARBA" id="ARBA00022777"/>
    </source>
</evidence>